<comment type="caution">
    <text evidence="2">The sequence shown here is derived from an EMBL/GenBank/DDBJ whole genome shotgun (WGS) entry which is preliminary data.</text>
</comment>
<proteinExistence type="predicted"/>
<evidence type="ECO:0000256" key="1">
    <source>
        <dbReference type="SAM" id="MobiDB-lite"/>
    </source>
</evidence>
<evidence type="ECO:0008006" key="4">
    <source>
        <dbReference type="Google" id="ProtNLM"/>
    </source>
</evidence>
<feature type="region of interest" description="Disordered" evidence="1">
    <location>
        <begin position="1"/>
        <end position="43"/>
    </location>
</feature>
<reference evidence="3" key="1">
    <citation type="journal article" date="2019" name="Int. J. Syst. Evol. Microbiol.">
        <title>The Global Catalogue of Microorganisms (GCM) 10K type strain sequencing project: providing services to taxonomists for standard genome sequencing and annotation.</title>
        <authorList>
            <consortium name="The Broad Institute Genomics Platform"/>
            <consortium name="The Broad Institute Genome Sequencing Center for Infectious Disease"/>
            <person name="Wu L."/>
            <person name="Ma J."/>
        </authorList>
    </citation>
    <scope>NUCLEOTIDE SEQUENCE [LARGE SCALE GENOMIC DNA]</scope>
    <source>
        <strain evidence="3">NBRC 102122</strain>
    </source>
</reference>
<protein>
    <recommendedName>
        <fullName evidence="4">Plasmid segregation centromere-binding protein ParG</fullName>
    </recommendedName>
</protein>
<gene>
    <name evidence="2" type="ORF">GCM10007923_64350</name>
</gene>
<organism evidence="2 3">
    <name type="scientific">Shinella yambaruensis</name>
    <dbReference type="NCBI Taxonomy" id="415996"/>
    <lineage>
        <taxon>Bacteria</taxon>
        <taxon>Pseudomonadati</taxon>
        <taxon>Pseudomonadota</taxon>
        <taxon>Alphaproteobacteria</taxon>
        <taxon>Hyphomicrobiales</taxon>
        <taxon>Rhizobiaceae</taxon>
        <taxon>Shinella</taxon>
    </lineage>
</organism>
<accession>A0ABQ5ZQR6</accession>
<sequence>MKAKPDLTQFQPKGNRAKKDPTSFLDGADPEVQADAPKRGPKAVTAPTVQKLFRLDAELAMALKRHVAEETIKTGKRITEIEIVDQALRNYLKIS</sequence>
<dbReference type="EMBL" id="BSOP01000071">
    <property type="protein sequence ID" value="GLR55213.1"/>
    <property type="molecule type" value="Genomic_DNA"/>
</dbReference>
<keyword evidence="3" id="KW-1185">Reference proteome</keyword>
<dbReference type="RefSeq" id="WP_245082846.1">
    <property type="nucleotide sequence ID" value="NZ_BSOP01000071.1"/>
</dbReference>
<dbReference type="Proteomes" id="UP001156702">
    <property type="component" value="Unassembled WGS sequence"/>
</dbReference>
<name>A0ABQ5ZQR6_9HYPH</name>
<evidence type="ECO:0000313" key="3">
    <source>
        <dbReference type="Proteomes" id="UP001156702"/>
    </source>
</evidence>
<evidence type="ECO:0000313" key="2">
    <source>
        <dbReference type="EMBL" id="GLR55213.1"/>
    </source>
</evidence>